<gene>
    <name evidence="1" type="ORF">FNJ60_01445</name>
</gene>
<dbReference type="GO" id="GO:0016791">
    <property type="term" value="F:phosphatase activity"/>
    <property type="evidence" value="ECO:0007669"/>
    <property type="project" value="TreeGrafter"/>
</dbReference>
<dbReference type="PANTHER" id="PTHR10000">
    <property type="entry name" value="PHOSPHOSERINE PHOSPHATASE"/>
    <property type="match status" value="1"/>
</dbReference>
<evidence type="ECO:0000313" key="1">
    <source>
        <dbReference type="EMBL" id="TYK35395.1"/>
    </source>
</evidence>
<dbReference type="SFLD" id="SFLDG01144">
    <property type="entry name" value="C2.B.4:_PGP_Like"/>
    <property type="match status" value="1"/>
</dbReference>
<dbReference type="InterPro" id="IPR036412">
    <property type="entry name" value="HAD-like_sf"/>
</dbReference>
<comment type="caution">
    <text evidence="1">The sequence shown here is derived from an EMBL/GenBank/DDBJ whole genome shotgun (WGS) entry which is preliminary data.</text>
</comment>
<dbReference type="Pfam" id="PF08282">
    <property type="entry name" value="Hydrolase_3"/>
    <property type="match status" value="1"/>
</dbReference>
<proteinExistence type="predicted"/>
<dbReference type="InterPro" id="IPR000150">
    <property type="entry name" value="Cof"/>
</dbReference>
<dbReference type="GO" id="GO:0005829">
    <property type="term" value="C:cytosol"/>
    <property type="evidence" value="ECO:0007669"/>
    <property type="project" value="TreeGrafter"/>
</dbReference>
<accession>A0A5D3EK48</accession>
<dbReference type="Gene3D" id="3.40.50.1000">
    <property type="entry name" value="HAD superfamily/HAD-like"/>
    <property type="match status" value="1"/>
</dbReference>
<dbReference type="Proteomes" id="UP000324383">
    <property type="component" value="Unassembled WGS sequence"/>
</dbReference>
<dbReference type="RefSeq" id="WP_148730167.1">
    <property type="nucleotide sequence ID" value="NZ_VKLW01000002.1"/>
</dbReference>
<dbReference type="PROSITE" id="PS01229">
    <property type="entry name" value="COF_2"/>
    <property type="match status" value="1"/>
</dbReference>
<dbReference type="PANTHER" id="PTHR10000:SF8">
    <property type="entry name" value="HAD SUPERFAMILY HYDROLASE-LIKE, TYPE 3"/>
    <property type="match status" value="1"/>
</dbReference>
<dbReference type="AlphaFoldDB" id="A0A5D3EK48"/>
<protein>
    <submittedName>
        <fullName evidence="1">HAD family phosphatase</fullName>
    </submittedName>
</protein>
<evidence type="ECO:0000313" key="2">
    <source>
        <dbReference type="Proteomes" id="UP000324383"/>
    </source>
</evidence>
<dbReference type="PRINTS" id="PR00119">
    <property type="entry name" value="CATATPASE"/>
</dbReference>
<dbReference type="Gene3D" id="3.30.1240.10">
    <property type="match status" value="1"/>
</dbReference>
<dbReference type="SFLD" id="SFLDS00003">
    <property type="entry name" value="Haloacid_Dehalogenase"/>
    <property type="match status" value="1"/>
</dbReference>
<dbReference type="InterPro" id="IPR006379">
    <property type="entry name" value="HAD-SF_hydro_IIB"/>
</dbReference>
<dbReference type="SFLD" id="SFLDG01140">
    <property type="entry name" value="C2.B:_Phosphomannomutase_and_P"/>
    <property type="match status" value="1"/>
</dbReference>
<dbReference type="CDD" id="cd07516">
    <property type="entry name" value="HAD_Pase"/>
    <property type="match status" value="1"/>
</dbReference>
<dbReference type="GO" id="GO:0000287">
    <property type="term" value="F:magnesium ion binding"/>
    <property type="evidence" value="ECO:0007669"/>
    <property type="project" value="TreeGrafter"/>
</dbReference>
<dbReference type="NCBIfam" id="TIGR01484">
    <property type="entry name" value="HAD-SF-IIB"/>
    <property type="match status" value="1"/>
</dbReference>
<organism evidence="1 2">
    <name type="scientific">Bacteroides pyogenes</name>
    <dbReference type="NCBI Taxonomy" id="310300"/>
    <lineage>
        <taxon>Bacteria</taxon>
        <taxon>Pseudomonadati</taxon>
        <taxon>Bacteroidota</taxon>
        <taxon>Bacteroidia</taxon>
        <taxon>Bacteroidales</taxon>
        <taxon>Bacteroidaceae</taxon>
        <taxon>Bacteroides</taxon>
    </lineage>
</organism>
<keyword evidence="2" id="KW-1185">Reference proteome</keyword>
<sequence length="269" mass="29798">MKYRMIVLDLDGTLTNSRKEITPRNRETLMRIQKQGIRLALASGRPTYGIVPLADELSMREHGGFILSYNGGEIIDWATGELIHAKLLPNDVIPILYQSARAHGLSILGYHGNHVLTEHPDDEYVKKEAWLNKMPIRATANFLADLPLPTPKCLIVGDPKKLISVESELSVQLQGEINVFRSEPYFLELVPQGIDKARSLAVLLEKIGMTREELIAIGDGYNDLSMIQFAGMGIAMGNAQEPVKKAADYITLTNDEDGVSAAIEKFCLL</sequence>
<dbReference type="EMBL" id="VKLW01000002">
    <property type="protein sequence ID" value="TYK35395.1"/>
    <property type="molecule type" value="Genomic_DNA"/>
</dbReference>
<dbReference type="NCBIfam" id="TIGR00099">
    <property type="entry name" value="Cof-subfamily"/>
    <property type="match status" value="1"/>
</dbReference>
<name>A0A5D3EK48_9BACE</name>
<dbReference type="SUPFAM" id="SSF56784">
    <property type="entry name" value="HAD-like"/>
    <property type="match status" value="1"/>
</dbReference>
<reference evidence="1 2" key="1">
    <citation type="submission" date="2019-07" db="EMBL/GenBank/DDBJ databases">
        <title>Draft Genome Sequences of Bacteroides pyogenes Strains Isolated from the Uterus Holstein Dairy Cows with Metritis.</title>
        <authorList>
            <person name="Cunha F."/>
            <person name="Galvao K.N."/>
            <person name="Jeon S.J."/>
            <person name="Jeong K.C."/>
        </authorList>
    </citation>
    <scope>NUCLEOTIDE SEQUENCE [LARGE SCALE GENOMIC DNA]</scope>
    <source>
        <strain evidence="1 2">KG-31</strain>
    </source>
</reference>
<dbReference type="InterPro" id="IPR023214">
    <property type="entry name" value="HAD_sf"/>
</dbReference>